<reference evidence="1" key="2">
    <citation type="submission" date="2020-09" db="EMBL/GenBank/DDBJ databases">
        <authorList>
            <person name="Sun Q."/>
            <person name="Kim S."/>
        </authorList>
    </citation>
    <scope>NUCLEOTIDE SEQUENCE</scope>
    <source>
        <strain evidence="1">KCTC 42097</strain>
    </source>
</reference>
<name>A0A8J3GGY9_9HYPH</name>
<dbReference type="EMBL" id="BMZO01000004">
    <property type="protein sequence ID" value="GHC68626.1"/>
    <property type="molecule type" value="Genomic_DNA"/>
</dbReference>
<sequence length="60" mass="6634">MQIHLRGIELVTQLSDAADHPDHFSEDELSKLVKEASEVIAVLLERDIVKIRASSDAPVP</sequence>
<reference evidence="1" key="1">
    <citation type="journal article" date="2014" name="Int. J. Syst. Evol. Microbiol.">
        <title>Complete genome sequence of Corynebacterium casei LMG S-19264T (=DSM 44701T), isolated from a smear-ripened cheese.</title>
        <authorList>
            <consortium name="US DOE Joint Genome Institute (JGI-PGF)"/>
            <person name="Walter F."/>
            <person name="Albersmeier A."/>
            <person name="Kalinowski J."/>
            <person name="Ruckert C."/>
        </authorList>
    </citation>
    <scope>NUCLEOTIDE SEQUENCE</scope>
    <source>
        <strain evidence="1">KCTC 42097</strain>
    </source>
</reference>
<gene>
    <name evidence="1" type="ORF">GCM10010136_13520</name>
</gene>
<keyword evidence="2" id="KW-1185">Reference proteome</keyword>
<accession>A0A8J3GGY9</accession>
<protein>
    <submittedName>
        <fullName evidence="1">Uncharacterized protein</fullName>
    </submittedName>
</protein>
<dbReference type="AlphaFoldDB" id="A0A8J3GGY9"/>
<comment type="caution">
    <text evidence="1">The sequence shown here is derived from an EMBL/GenBank/DDBJ whole genome shotgun (WGS) entry which is preliminary data.</text>
</comment>
<proteinExistence type="predicted"/>
<dbReference type="Proteomes" id="UP000641137">
    <property type="component" value="Unassembled WGS sequence"/>
</dbReference>
<evidence type="ECO:0000313" key="1">
    <source>
        <dbReference type="EMBL" id="GHC68626.1"/>
    </source>
</evidence>
<organism evidence="1 2">
    <name type="scientific">Limoniibacter endophyticus</name>
    <dbReference type="NCBI Taxonomy" id="1565040"/>
    <lineage>
        <taxon>Bacteria</taxon>
        <taxon>Pseudomonadati</taxon>
        <taxon>Pseudomonadota</taxon>
        <taxon>Alphaproteobacteria</taxon>
        <taxon>Hyphomicrobiales</taxon>
        <taxon>Bartonellaceae</taxon>
        <taxon>Limoniibacter</taxon>
    </lineage>
</organism>
<evidence type="ECO:0000313" key="2">
    <source>
        <dbReference type="Proteomes" id="UP000641137"/>
    </source>
</evidence>